<feature type="compositionally biased region" description="Low complexity" evidence="11">
    <location>
        <begin position="925"/>
        <end position="943"/>
    </location>
</feature>
<sequence>MHQLLPFIVIGLATGAVYGMAGVGLVLTYKTSGIFNFGYGAIAALDVYLFYFLHTDHGLSWPLTALVCVFVFAPLLGLGLELIARLLDGASDTIKVVSTVGLILIVAALGQLWHPQTTPSFPHFLPQSTVHMLGVNVTWEQIIIFVFSLVASALLYWFFLAVRLGVVMRGVVDNPELVAVCGDDPVRVRRWAWVIGAMFASIAGLMLAPALSLDGVTLTTAVFASFGAAAIGYFSNLPLTFAGGLLVGIGGALFEKYAATVSWVGGLPPSLPFIVLFIVLVVTPRARLASRRPTSVAPVRRSYQAPTRVRLVTGAVVVALLALVPSLQADHLIVWSAALIYVILFLSLGLLVRQSGQISLCHLGFAAVGAAAFSHLAVGAGLPWLVAVILATLIAVPVGALVAIPAVRLSGVFLALATLGLGIVLEQVFYPRHFMFGTSSIGIANPRPMVRIGNWDLASDSGFYYLLLIIVVLCVLTVAAISRGRLGRLLGAMADSPLALETQGTTSTVLKVLVFCIAAAMASLAGALTGMLYQYSVGTYFRSFDSLTLVALVVIVTIGEPWYAVLAAIGFNVIPGYITSSDTSTYLALLFGIGAALSAHGTRGGTTPRALRHLLDRLGGRRPAQPVTSPSSPSDDVVAGSAGSAATASVDVPARPARMGSGLVVQDLTVRFGGVRAVAGISLEAPAGAITGLVGPNGAGKTTTFNACSGLNRPSDGRILLHGADVTARGPAQRARRGLGRTFQRIELFNSLTVRQNVALGHEAALAGRNPASQLIGTPAQSRAVAAAAADAIALTGIEHLADQQVGLLPIGQRRLVELARVLAGRFDLLLLDEPSSGLDARETEQFGRVLLEVVRQRGCGILLVEHDMTLVRDICDRVYVLDFGALIFAGTTEEMTRSDEVRAAYLGDVAVTANAAAADAAAADPVTATATADQPTTDQPAAFVPATVGQDTAAAER</sequence>
<keyword evidence="10 12" id="KW-0472">Membrane</keyword>
<dbReference type="InterPro" id="IPR003439">
    <property type="entry name" value="ABC_transporter-like_ATP-bd"/>
</dbReference>
<keyword evidence="3" id="KW-0813">Transport</keyword>
<feature type="transmembrane region" description="Helical" evidence="12">
    <location>
        <begin position="463"/>
        <end position="481"/>
    </location>
</feature>
<evidence type="ECO:0000256" key="1">
    <source>
        <dbReference type="ARBA" id="ARBA00004651"/>
    </source>
</evidence>
<dbReference type="PANTHER" id="PTHR43820">
    <property type="entry name" value="HIGH-AFFINITY BRANCHED-CHAIN AMINO ACID TRANSPORT ATP-BINDING PROTEIN LIVF"/>
    <property type="match status" value="1"/>
</dbReference>
<dbReference type="InterPro" id="IPR003593">
    <property type="entry name" value="AAA+_ATPase"/>
</dbReference>
<evidence type="ECO:0000313" key="14">
    <source>
        <dbReference type="EMBL" id="MCK9874659.1"/>
    </source>
</evidence>
<dbReference type="GO" id="GO:0005524">
    <property type="term" value="F:ATP binding"/>
    <property type="evidence" value="ECO:0007669"/>
    <property type="project" value="UniProtKB-KW"/>
</dbReference>
<dbReference type="Pfam" id="PF02653">
    <property type="entry name" value="BPD_transp_2"/>
    <property type="match status" value="2"/>
</dbReference>
<keyword evidence="15" id="KW-1185">Reference proteome</keyword>
<feature type="transmembrane region" description="Helical" evidence="12">
    <location>
        <begin position="6"/>
        <end position="27"/>
    </location>
</feature>
<feature type="region of interest" description="Disordered" evidence="11">
    <location>
        <begin position="925"/>
        <end position="958"/>
    </location>
</feature>
<feature type="domain" description="ABC transporter" evidence="13">
    <location>
        <begin position="663"/>
        <end position="909"/>
    </location>
</feature>
<dbReference type="CDD" id="cd03219">
    <property type="entry name" value="ABC_Mj1267_LivG_branched"/>
    <property type="match status" value="1"/>
</dbReference>
<evidence type="ECO:0000256" key="10">
    <source>
        <dbReference type="ARBA" id="ARBA00023136"/>
    </source>
</evidence>
<evidence type="ECO:0000256" key="2">
    <source>
        <dbReference type="ARBA" id="ARBA00005417"/>
    </source>
</evidence>
<reference evidence="14 15" key="1">
    <citation type="submission" date="2022-04" db="EMBL/GenBank/DDBJ databases">
        <title>Genome diversity in the genus Frankia.</title>
        <authorList>
            <person name="Carlos-Shanley C."/>
            <person name="Hahn D."/>
        </authorList>
    </citation>
    <scope>NUCLEOTIDE SEQUENCE [LARGE SCALE GENOMIC DNA]</scope>
    <source>
        <strain evidence="14 15">Ag45/Mut15</strain>
    </source>
</reference>
<evidence type="ECO:0000259" key="13">
    <source>
        <dbReference type="PROSITE" id="PS50893"/>
    </source>
</evidence>
<dbReference type="RefSeq" id="WP_248823437.1">
    <property type="nucleotide sequence ID" value="NZ_JALKFT010000002.1"/>
</dbReference>
<gene>
    <name evidence="14" type="ORF">MXD59_02475</name>
</gene>
<evidence type="ECO:0000256" key="8">
    <source>
        <dbReference type="ARBA" id="ARBA00022970"/>
    </source>
</evidence>
<dbReference type="SUPFAM" id="SSF52540">
    <property type="entry name" value="P-loop containing nucleoside triphosphate hydrolases"/>
    <property type="match status" value="1"/>
</dbReference>
<feature type="transmembrane region" description="Helical" evidence="12">
    <location>
        <begin position="34"/>
        <end position="53"/>
    </location>
</feature>
<dbReference type="SMART" id="SM00382">
    <property type="entry name" value="AAA"/>
    <property type="match status" value="1"/>
</dbReference>
<name>A0ABT0JTG7_9ACTN</name>
<feature type="transmembrane region" description="Helical" evidence="12">
    <location>
        <begin position="142"/>
        <end position="162"/>
    </location>
</feature>
<keyword evidence="9 12" id="KW-1133">Transmembrane helix</keyword>
<feature type="transmembrane region" description="Helical" evidence="12">
    <location>
        <begin position="384"/>
        <end position="404"/>
    </location>
</feature>
<organism evidence="14 15">
    <name type="scientific">Frankia umida</name>
    <dbReference type="NCBI Taxonomy" id="573489"/>
    <lineage>
        <taxon>Bacteria</taxon>
        <taxon>Bacillati</taxon>
        <taxon>Actinomycetota</taxon>
        <taxon>Actinomycetes</taxon>
        <taxon>Frankiales</taxon>
        <taxon>Frankiaceae</taxon>
        <taxon>Frankia</taxon>
    </lineage>
</organism>
<evidence type="ECO:0000256" key="6">
    <source>
        <dbReference type="ARBA" id="ARBA00022741"/>
    </source>
</evidence>
<dbReference type="Pfam" id="PF00005">
    <property type="entry name" value="ABC_tran"/>
    <property type="match status" value="1"/>
</dbReference>
<dbReference type="InterPro" id="IPR043428">
    <property type="entry name" value="LivM-like"/>
</dbReference>
<feature type="transmembrane region" description="Helical" evidence="12">
    <location>
        <begin position="411"/>
        <end position="430"/>
    </location>
</feature>
<feature type="transmembrane region" description="Helical" evidence="12">
    <location>
        <begin position="359"/>
        <end position="378"/>
    </location>
</feature>
<accession>A0ABT0JTG7</accession>
<keyword evidence="4" id="KW-1003">Cell membrane</keyword>
<comment type="caution">
    <text evidence="14">The sequence shown here is derived from an EMBL/GenBank/DDBJ whole genome shotgun (WGS) entry which is preliminary data.</text>
</comment>
<feature type="transmembrane region" description="Helical" evidence="12">
    <location>
        <begin position="586"/>
        <end position="602"/>
    </location>
</feature>
<feature type="transmembrane region" description="Helical" evidence="12">
    <location>
        <begin position="96"/>
        <end position="114"/>
    </location>
</feature>
<keyword evidence="5 12" id="KW-0812">Transmembrane</keyword>
<feature type="transmembrane region" description="Helical" evidence="12">
    <location>
        <begin position="333"/>
        <end position="352"/>
    </location>
</feature>
<proteinExistence type="inferred from homology"/>
<dbReference type="PROSITE" id="PS50893">
    <property type="entry name" value="ABC_TRANSPORTER_2"/>
    <property type="match status" value="1"/>
</dbReference>
<evidence type="ECO:0000256" key="7">
    <source>
        <dbReference type="ARBA" id="ARBA00022840"/>
    </source>
</evidence>
<feature type="transmembrane region" description="Helical" evidence="12">
    <location>
        <begin position="191"/>
        <end position="210"/>
    </location>
</feature>
<dbReference type="InterPro" id="IPR001851">
    <property type="entry name" value="ABC_transp_permease"/>
</dbReference>
<feature type="transmembrane region" description="Helical" evidence="12">
    <location>
        <begin position="216"/>
        <end position="234"/>
    </location>
</feature>
<feature type="transmembrane region" description="Helical" evidence="12">
    <location>
        <begin position="241"/>
        <end position="259"/>
    </location>
</feature>
<evidence type="ECO:0000256" key="3">
    <source>
        <dbReference type="ARBA" id="ARBA00022448"/>
    </source>
</evidence>
<feature type="transmembrane region" description="Helical" evidence="12">
    <location>
        <begin position="59"/>
        <end position="84"/>
    </location>
</feature>
<dbReference type="InterPro" id="IPR052156">
    <property type="entry name" value="BCAA_Transport_ATP-bd_LivF"/>
</dbReference>
<feature type="transmembrane region" description="Helical" evidence="12">
    <location>
        <begin position="309"/>
        <end position="327"/>
    </location>
</feature>
<comment type="subcellular location">
    <subcellularLocation>
        <location evidence="1">Cell membrane</location>
        <topology evidence="1">Multi-pass membrane protein</topology>
    </subcellularLocation>
</comment>
<dbReference type="CDD" id="cd06582">
    <property type="entry name" value="TM_PBP1_LivH_like"/>
    <property type="match status" value="1"/>
</dbReference>
<feature type="transmembrane region" description="Helical" evidence="12">
    <location>
        <begin position="512"/>
        <end position="535"/>
    </location>
</feature>
<evidence type="ECO:0000256" key="4">
    <source>
        <dbReference type="ARBA" id="ARBA00022475"/>
    </source>
</evidence>
<evidence type="ECO:0000256" key="5">
    <source>
        <dbReference type="ARBA" id="ARBA00022692"/>
    </source>
</evidence>
<evidence type="ECO:0000313" key="15">
    <source>
        <dbReference type="Proteomes" id="UP001201873"/>
    </source>
</evidence>
<dbReference type="PANTHER" id="PTHR43820:SF3">
    <property type="entry name" value="BRANCHED-CHAIN AMINO ACID TRANSPORT SYSTEM,ATP-BINDING PROTEIN"/>
    <property type="match status" value="1"/>
</dbReference>
<evidence type="ECO:0000256" key="11">
    <source>
        <dbReference type="SAM" id="MobiDB-lite"/>
    </source>
</evidence>
<dbReference type="Proteomes" id="UP001201873">
    <property type="component" value="Unassembled WGS sequence"/>
</dbReference>
<keyword evidence="8" id="KW-0029">Amino-acid transport</keyword>
<protein>
    <submittedName>
        <fullName evidence="14">ATP-binding cassette domain-containing protein</fullName>
    </submittedName>
</protein>
<comment type="similarity">
    <text evidence="2">Belongs to the ABC transporter superfamily.</text>
</comment>
<feature type="transmembrane region" description="Helical" evidence="12">
    <location>
        <begin position="547"/>
        <end position="574"/>
    </location>
</feature>
<keyword evidence="6" id="KW-0547">Nucleotide-binding</keyword>
<evidence type="ECO:0000256" key="12">
    <source>
        <dbReference type="SAM" id="Phobius"/>
    </source>
</evidence>
<dbReference type="CDD" id="cd06581">
    <property type="entry name" value="TM_PBP1_LivM_like"/>
    <property type="match status" value="1"/>
</dbReference>
<keyword evidence="7 14" id="KW-0067">ATP-binding</keyword>
<evidence type="ECO:0000256" key="9">
    <source>
        <dbReference type="ARBA" id="ARBA00022989"/>
    </source>
</evidence>
<dbReference type="EMBL" id="JALKFT010000002">
    <property type="protein sequence ID" value="MCK9874659.1"/>
    <property type="molecule type" value="Genomic_DNA"/>
</dbReference>
<dbReference type="Gene3D" id="3.40.50.300">
    <property type="entry name" value="P-loop containing nucleotide triphosphate hydrolases"/>
    <property type="match status" value="1"/>
</dbReference>
<dbReference type="InterPro" id="IPR027417">
    <property type="entry name" value="P-loop_NTPase"/>
</dbReference>